<dbReference type="PANTHER" id="PTHR33627">
    <property type="entry name" value="TRANSPOSASE"/>
    <property type="match status" value="1"/>
</dbReference>
<dbReference type="Pfam" id="PF13546">
    <property type="entry name" value="DDE_5"/>
    <property type="match status" value="1"/>
</dbReference>
<dbReference type="RefSeq" id="WP_344478310.1">
    <property type="nucleotide sequence ID" value="NZ_BAAASB010000009.1"/>
</dbReference>
<evidence type="ECO:0000313" key="3">
    <source>
        <dbReference type="EMBL" id="MFC5152421.1"/>
    </source>
</evidence>
<evidence type="ECO:0000313" key="4">
    <source>
        <dbReference type="Proteomes" id="UP001596160"/>
    </source>
</evidence>
<reference evidence="4" key="1">
    <citation type="journal article" date="2019" name="Int. J. Syst. Evol. Microbiol.">
        <title>The Global Catalogue of Microorganisms (GCM) 10K type strain sequencing project: providing services to taxonomists for standard genome sequencing and annotation.</title>
        <authorList>
            <consortium name="The Broad Institute Genomics Platform"/>
            <consortium name="The Broad Institute Genome Sequencing Center for Infectious Disease"/>
            <person name="Wu L."/>
            <person name="Ma J."/>
        </authorList>
    </citation>
    <scope>NUCLEOTIDE SEQUENCE [LARGE SCALE GENOMIC DNA]</scope>
    <source>
        <strain evidence="4">PCU 266</strain>
    </source>
</reference>
<dbReference type="InterPro" id="IPR039365">
    <property type="entry name" value="IS701-like"/>
</dbReference>
<comment type="caution">
    <text evidence="3">The sequence shown here is derived from an EMBL/GenBank/DDBJ whole genome shotgun (WGS) entry which is preliminary data.</text>
</comment>
<feature type="domain" description="Transposase IS701-like DDE" evidence="2">
    <location>
        <begin position="57"/>
        <end position="231"/>
    </location>
</feature>
<organism evidence="3 4">
    <name type="scientific">Streptomyces amakusaensis</name>
    <dbReference type="NCBI Taxonomy" id="67271"/>
    <lineage>
        <taxon>Bacteria</taxon>
        <taxon>Bacillati</taxon>
        <taxon>Actinomycetota</taxon>
        <taxon>Actinomycetes</taxon>
        <taxon>Kitasatosporales</taxon>
        <taxon>Streptomycetaceae</taxon>
        <taxon>Streptomyces</taxon>
    </lineage>
</organism>
<name>A0ABW0AHJ4_9ACTN</name>
<dbReference type="Proteomes" id="UP001596160">
    <property type="component" value="Unassembled WGS sequence"/>
</dbReference>
<proteinExistence type="predicted"/>
<evidence type="ECO:0000259" key="2">
    <source>
        <dbReference type="Pfam" id="PF13546"/>
    </source>
</evidence>
<sequence>MFPHHSESFLDDRLRVYFARLDRHFQRSEPREHAYAYLCTLLSRTPPPAALRNDGRNRLLTTARWSESDVRDEVRRIAQERLASSPSVLVVAEEAFVKRGDSSAGVARQYCAGSRRMENVQIGMYLVQSNTAGVAALVDRELYLPRSWVEDGARRARAGIPERLPAHGRAGLALAMLDRSLAAGTKASWVTSYDPKLGDDDSFRAALEERRMPYVLPATQGAHFTPRAAVPDGFERWHTNAWGGAYHSFGPRGSTTEDLYFVAGQASVAGGTLAVARSEVGLERYSVRKYRAWYRHMTLVMVAQVFLLLHGPQHPPAALAPPAAAPSSRTASAEPSAQVRNSPSPLWDGGLLPQIR</sequence>
<dbReference type="PANTHER" id="PTHR33627:SF1">
    <property type="entry name" value="TRANSPOSASE"/>
    <property type="match status" value="1"/>
</dbReference>
<keyword evidence="4" id="KW-1185">Reference proteome</keyword>
<evidence type="ECO:0000256" key="1">
    <source>
        <dbReference type="SAM" id="MobiDB-lite"/>
    </source>
</evidence>
<gene>
    <name evidence="3" type="ORF">ACFPRH_11810</name>
</gene>
<feature type="compositionally biased region" description="Low complexity" evidence="1">
    <location>
        <begin position="320"/>
        <end position="337"/>
    </location>
</feature>
<protein>
    <submittedName>
        <fullName evidence="3">Transposase</fullName>
    </submittedName>
</protein>
<accession>A0ABW0AHJ4</accession>
<feature type="region of interest" description="Disordered" evidence="1">
    <location>
        <begin position="317"/>
        <end position="356"/>
    </location>
</feature>
<dbReference type="InterPro" id="IPR038721">
    <property type="entry name" value="IS701-like_DDE_dom"/>
</dbReference>
<dbReference type="EMBL" id="JBHSKP010000006">
    <property type="protein sequence ID" value="MFC5152421.1"/>
    <property type="molecule type" value="Genomic_DNA"/>
</dbReference>